<dbReference type="Proteomes" id="UP000183047">
    <property type="component" value="Unassembled WGS sequence"/>
</dbReference>
<sequence>MNALNYAVGVIFILICAALVVLVLAQEGKSQGLGAIQGSVENTYWSKNKGRSSEGLMKKATVVLAVLFIIISVVLDMNIF</sequence>
<keyword evidence="3 10" id="KW-0813">Transport</keyword>
<dbReference type="PANTHER" id="PTHR34182:SF1">
    <property type="entry name" value="PROTEIN-EXPORT MEMBRANE PROTEIN SECG"/>
    <property type="match status" value="1"/>
</dbReference>
<accession>A0A1G5EPC8</accession>
<evidence type="ECO:0000256" key="7">
    <source>
        <dbReference type="ARBA" id="ARBA00022989"/>
    </source>
</evidence>
<evidence type="ECO:0000313" key="11">
    <source>
        <dbReference type="EMBL" id="SCY28867.1"/>
    </source>
</evidence>
<organism evidence="11 12">
    <name type="scientific">Butyrivibrio hungatei</name>
    <dbReference type="NCBI Taxonomy" id="185008"/>
    <lineage>
        <taxon>Bacteria</taxon>
        <taxon>Bacillati</taxon>
        <taxon>Bacillota</taxon>
        <taxon>Clostridia</taxon>
        <taxon>Lachnospirales</taxon>
        <taxon>Lachnospiraceae</taxon>
        <taxon>Butyrivibrio</taxon>
    </lineage>
</organism>
<keyword evidence="6 10" id="KW-0653">Protein transport</keyword>
<dbReference type="InterPro" id="IPR004692">
    <property type="entry name" value="SecG"/>
</dbReference>
<evidence type="ECO:0000256" key="8">
    <source>
        <dbReference type="ARBA" id="ARBA00023010"/>
    </source>
</evidence>
<evidence type="ECO:0000313" key="12">
    <source>
        <dbReference type="Proteomes" id="UP000183047"/>
    </source>
</evidence>
<protein>
    <recommendedName>
        <fullName evidence="10">Protein-export membrane protein SecG</fullName>
    </recommendedName>
</protein>
<dbReference type="NCBIfam" id="TIGR00810">
    <property type="entry name" value="secG"/>
    <property type="match status" value="1"/>
</dbReference>
<dbReference type="EMBL" id="FMUR01000011">
    <property type="protein sequence ID" value="SCY28867.1"/>
    <property type="molecule type" value="Genomic_DNA"/>
</dbReference>
<evidence type="ECO:0000256" key="5">
    <source>
        <dbReference type="ARBA" id="ARBA00022692"/>
    </source>
</evidence>
<name>A0A1G5EPC8_9FIRM</name>
<dbReference type="AlphaFoldDB" id="A0A1G5EPC8"/>
<dbReference type="GO" id="GO:0065002">
    <property type="term" value="P:intracellular protein transmembrane transport"/>
    <property type="evidence" value="ECO:0007669"/>
    <property type="project" value="TreeGrafter"/>
</dbReference>
<keyword evidence="5 10" id="KW-0812">Transmembrane</keyword>
<comment type="subcellular location">
    <subcellularLocation>
        <location evidence="1 10">Cell membrane</location>
        <topology evidence="1 10">Multi-pass membrane protein</topology>
    </subcellularLocation>
</comment>
<gene>
    <name evidence="11" type="ORF">SAMN02910451_02053</name>
</gene>
<dbReference type="GO" id="GO:0005886">
    <property type="term" value="C:plasma membrane"/>
    <property type="evidence" value="ECO:0007669"/>
    <property type="project" value="UniProtKB-SubCell"/>
</dbReference>
<dbReference type="STRING" id="185008.bhn_I1502"/>
<proteinExistence type="inferred from homology"/>
<comment type="similarity">
    <text evidence="2 10">Belongs to the SecG family.</text>
</comment>
<dbReference type="GO" id="GO:0009306">
    <property type="term" value="P:protein secretion"/>
    <property type="evidence" value="ECO:0007669"/>
    <property type="project" value="UniProtKB-UniRule"/>
</dbReference>
<dbReference type="GO" id="GO:0043952">
    <property type="term" value="P:protein transport by the Sec complex"/>
    <property type="evidence" value="ECO:0007669"/>
    <property type="project" value="TreeGrafter"/>
</dbReference>
<keyword evidence="12" id="KW-1185">Reference proteome</keyword>
<dbReference type="PANTHER" id="PTHR34182">
    <property type="entry name" value="PROTEIN-EXPORT MEMBRANE PROTEIN SECG"/>
    <property type="match status" value="1"/>
</dbReference>
<evidence type="ECO:0000256" key="3">
    <source>
        <dbReference type="ARBA" id="ARBA00022448"/>
    </source>
</evidence>
<keyword evidence="4 10" id="KW-1003">Cell membrane</keyword>
<evidence type="ECO:0000256" key="10">
    <source>
        <dbReference type="RuleBase" id="RU365087"/>
    </source>
</evidence>
<dbReference type="GO" id="GO:0015450">
    <property type="term" value="F:protein-transporting ATPase activity"/>
    <property type="evidence" value="ECO:0007669"/>
    <property type="project" value="UniProtKB-UniRule"/>
</dbReference>
<evidence type="ECO:0000256" key="4">
    <source>
        <dbReference type="ARBA" id="ARBA00022475"/>
    </source>
</evidence>
<reference evidence="12" key="1">
    <citation type="submission" date="2016-10" db="EMBL/GenBank/DDBJ databases">
        <authorList>
            <person name="Varghese N."/>
            <person name="Submissions S."/>
        </authorList>
    </citation>
    <scope>NUCLEOTIDE SEQUENCE [LARGE SCALE GENOMIC DNA]</scope>
    <source>
        <strain evidence="12">XBD2006</strain>
    </source>
</reference>
<feature type="transmembrane region" description="Helical" evidence="10">
    <location>
        <begin position="6"/>
        <end position="25"/>
    </location>
</feature>
<dbReference type="PRINTS" id="PR01651">
    <property type="entry name" value="SECGEXPORT"/>
</dbReference>
<keyword evidence="8 10" id="KW-0811">Translocation</keyword>
<dbReference type="RefSeq" id="WP_074462614.1">
    <property type="nucleotide sequence ID" value="NZ_FMUR01000011.1"/>
</dbReference>
<evidence type="ECO:0000256" key="6">
    <source>
        <dbReference type="ARBA" id="ARBA00022927"/>
    </source>
</evidence>
<evidence type="ECO:0000256" key="1">
    <source>
        <dbReference type="ARBA" id="ARBA00004651"/>
    </source>
</evidence>
<keyword evidence="9 10" id="KW-0472">Membrane</keyword>
<feature type="transmembrane region" description="Helical" evidence="10">
    <location>
        <begin position="56"/>
        <end position="75"/>
    </location>
</feature>
<dbReference type="Pfam" id="PF03840">
    <property type="entry name" value="SecG"/>
    <property type="match status" value="1"/>
</dbReference>
<evidence type="ECO:0000256" key="9">
    <source>
        <dbReference type="ARBA" id="ARBA00023136"/>
    </source>
</evidence>
<dbReference type="OrthoDB" id="1708246at2"/>
<comment type="function">
    <text evidence="10">Involved in protein export. Participates in an early event of protein translocation.</text>
</comment>
<evidence type="ECO:0000256" key="2">
    <source>
        <dbReference type="ARBA" id="ARBA00008445"/>
    </source>
</evidence>
<keyword evidence="7 10" id="KW-1133">Transmembrane helix</keyword>